<keyword evidence="1" id="KW-0472">Membrane</keyword>
<dbReference type="Proteomes" id="UP000554837">
    <property type="component" value="Unassembled WGS sequence"/>
</dbReference>
<dbReference type="AlphaFoldDB" id="A0A840S328"/>
<comment type="caution">
    <text evidence="2">The sequence shown here is derived from an EMBL/GenBank/DDBJ whole genome shotgun (WGS) entry which is preliminary data.</text>
</comment>
<reference evidence="2 3" key="1">
    <citation type="submission" date="2020-08" db="EMBL/GenBank/DDBJ databases">
        <title>Genomic Encyclopedia of Type Strains, Phase IV (KMG-IV): sequencing the most valuable type-strain genomes for metagenomic binning, comparative biology and taxonomic classification.</title>
        <authorList>
            <person name="Goeker M."/>
        </authorList>
    </citation>
    <scope>NUCLEOTIDE SEQUENCE [LARGE SCALE GENOMIC DNA]</scope>
    <source>
        <strain evidence="2 3">DSM 23958</strain>
    </source>
</reference>
<dbReference type="RefSeq" id="WP_138857962.1">
    <property type="nucleotide sequence ID" value="NZ_CP040709.1"/>
</dbReference>
<feature type="transmembrane region" description="Helical" evidence="1">
    <location>
        <begin position="28"/>
        <end position="53"/>
    </location>
</feature>
<accession>A0A840S328</accession>
<evidence type="ECO:0000313" key="2">
    <source>
        <dbReference type="EMBL" id="MBB5202949.1"/>
    </source>
</evidence>
<keyword evidence="1" id="KW-1133">Transmembrane helix</keyword>
<protein>
    <submittedName>
        <fullName evidence="2">Uncharacterized protein</fullName>
    </submittedName>
</protein>
<sequence length="60" mass="7058">MNHLSHLLREQSLAALLRELRLLRGQPWYRYCMAWLIVAAHSSARVGLLWFVVQQVISKK</sequence>
<organism evidence="2 3">
    <name type="scientific">Inhella inkyongensis</name>
    <dbReference type="NCBI Taxonomy" id="392593"/>
    <lineage>
        <taxon>Bacteria</taxon>
        <taxon>Pseudomonadati</taxon>
        <taxon>Pseudomonadota</taxon>
        <taxon>Betaproteobacteria</taxon>
        <taxon>Burkholderiales</taxon>
        <taxon>Sphaerotilaceae</taxon>
        <taxon>Inhella</taxon>
    </lineage>
</organism>
<gene>
    <name evidence="2" type="ORF">HNQ51_000242</name>
</gene>
<name>A0A840S328_9BURK</name>
<evidence type="ECO:0000256" key="1">
    <source>
        <dbReference type="SAM" id="Phobius"/>
    </source>
</evidence>
<dbReference type="EMBL" id="JACHHO010000001">
    <property type="protein sequence ID" value="MBB5202949.1"/>
    <property type="molecule type" value="Genomic_DNA"/>
</dbReference>
<evidence type="ECO:0000313" key="3">
    <source>
        <dbReference type="Proteomes" id="UP000554837"/>
    </source>
</evidence>
<proteinExistence type="predicted"/>
<keyword evidence="3" id="KW-1185">Reference proteome</keyword>
<keyword evidence="1" id="KW-0812">Transmembrane</keyword>